<dbReference type="PANTHER" id="PTHR46972:SF1">
    <property type="entry name" value="FAD DEPENDENT OXIDOREDUCTASE DOMAIN-CONTAINING PROTEIN"/>
    <property type="match status" value="1"/>
</dbReference>
<sequence>MSAPRIAIIGAGPGGLTLACILRRNGMQCNVFELDHDRSARDQGGIVDLHREMGQLALREAGLFEDFQKHSLPAAEAMKLVKSDGRVFWDENDASRGETGLPGDRPEIDRAKLRDILLDSIQPDSIQWNRKLVRVEPTEGANVKYNLHFTDGMEVGFDLVVGADGAWSKVRPLLTDELPFYSGITVIELKASEVSTKKQWLADFTGQGSCFMFDEGRTLVCQRNGNDSIRVYAAVRQPETWVKDCGIDWDQSNAAQNIFTERYFGDCHDDLKRVIAVEASDGLIPRTLWMLPIGLKRSPRPGVTLLGDAAHLMTPFAGVGVNVALADALDLARSLLKRKSLFETDLRANLADALREYEGPMFERANENMVKTWGGLRHHFSAGGIDERVERLRGRAKLREAARRREEAEMREKAKQ</sequence>
<dbReference type="OrthoDB" id="655030at2759"/>
<evidence type="ECO:0000256" key="4">
    <source>
        <dbReference type="ARBA" id="ARBA00023033"/>
    </source>
</evidence>
<dbReference type="Proteomes" id="UP000664534">
    <property type="component" value="Unassembled WGS sequence"/>
</dbReference>
<dbReference type="PRINTS" id="PR00420">
    <property type="entry name" value="RNGMNOXGNASE"/>
</dbReference>
<accession>A0A8H3FTW4</accession>
<dbReference type="PROSITE" id="PS51257">
    <property type="entry name" value="PROKAR_LIPOPROTEIN"/>
    <property type="match status" value="1"/>
</dbReference>
<dbReference type="EMBL" id="CAJPDT010000064">
    <property type="protein sequence ID" value="CAF9932171.1"/>
    <property type="molecule type" value="Genomic_DNA"/>
</dbReference>
<proteinExistence type="predicted"/>
<keyword evidence="7" id="KW-1185">Reference proteome</keyword>
<dbReference type="Gene3D" id="3.50.50.60">
    <property type="entry name" value="FAD/NAD(P)-binding domain"/>
    <property type="match status" value="1"/>
</dbReference>
<protein>
    <recommendedName>
        <fullName evidence="5">FAD-binding domain-containing protein</fullName>
    </recommendedName>
</protein>
<reference evidence="6" key="1">
    <citation type="submission" date="2021-03" db="EMBL/GenBank/DDBJ databases">
        <authorList>
            <person name="Tagirdzhanova G."/>
        </authorList>
    </citation>
    <scope>NUCLEOTIDE SEQUENCE</scope>
</reference>
<evidence type="ECO:0000313" key="7">
    <source>
        <dbReference type="Proteomes" id="UP000664534"/>
    </source>
</evidence>
<keyword evidence="1" id="KW-0285">Flavoprotein</keyword>
<keyword evidence="3" id="KW-0560">Oxidoreductase</keyword>
<dbReference type="InterPro" id="IPR002938">
    <property type="entry name" value="FAD-bd"/>
</dbReference>
<comment type="caution">
    <text evidence="6">The sequence shown here is derived from an EMBL/GenBank/DDBJ whole genome shotgun (WGS) entry which is preliminary data.</text>
</comment>
<dbReference type="AlphaFoldDB" id="A0A8H3FTW4"/>
<dbReference type="GO" id="GO:0004497">
    <property type="term" value="F:monooxygenase activity"/>
    <property type="evidence" value="ECO:0007669"/>
    <property type="project" value="UniProtKB-KW"/>
</dbReference>
<evidence type="ECO:0000256" key="3">
    <source>
        <dbReference type="ARBA" id="ARBA00023002"/>
    </source>
</evidence>
<evidence type="ECO:0000313" key="6">
    <source>
        <dbReference type="EMBL" id="CAF9932171.1"/>
    </source>
</evidence>
<gene>
    <name evidence="6" type="ORF">IMSHALPRED_008820</name>
</gene>
<dbReference type="Pfam" id="PF01494">
    <property type="entry name" value="FAD_binding_3"/>
    <property type="match status" value="1"/>
</dbReference>
<dbReference type="PANTHER" id="PTHR46972">
    <property type="entry name" value="MONOOXYGENASE ASQM-RELATED"/>
    <property type="match status" value="1"/>
</dbReference>
<keyword evidence="2" id="KW-0274">FAD</keyword>
<organism evidence="6 7">
    <name type="scientific">Imshaugia aleurites</name>
    <dbReference type="NCBI Taxonomy" id="172621"/>
    <lineage>
        <taxon>Eukaryota</taxon>
        <taxon>Fungi</taxon>
        <taxon>Dikarya</taxon>
        <taxon>Ascomycota</taxon>
        <taxon>Pezizomycotina</taxon>
        <taxon>Lecanoromycetes</taxon>
        <taxon>OSLEUM clade</taxon>
        <taxon>Lecanoromycetidae</taxon>
        <taxon>Lecanorales</taxon>
        <taxon>Lecanorineae</taxon>
        <taxon>Parmeliaceae</taxon>
        <taxon>Imshaugia</taxon>
    </lineage>
</organism>
<name>A0A8H3FTW4_9LECA</name>
<dbReference type="SUPFAM" id="SSF51905">
    <property type="entry name" value="FAD/NAD(P)-binding domain"/>
    <property type="match status" value="1"/>
</dbReference>
<evidence type="ECO:0000256" key="2">
    <source>
        <dbReference type="ARBA" id="ARBA00022827"/>
    </source>
</evidence>
<keyword evidence="4" id="KW-0503">Monooxygenase</keyword>
<dbReference type="InterPro" id="IPR036188">
    <property type="entry name" value="FAD/NAD-bd_sf"/>
</dbReference>
<evidence type="ECO:0000256" key="1">
    <source>
        <dbReference type="ARBA" id="ARBA00022630"/>
    </source>
</evidence>
<feature type="domain" description="FAD-binding" evidence="5">
    <location>
        <begin position="6"/>
        <end position="336"/>
    </location>
</feature>
<evidence type="ECO:0000259" key="5">
    <source>
        <dbReference type="Pfam" id="PF01494"/>
    </source>
</evidence>
<dbReference type="GO" id="GO:0071949">
    <property type="term" value="F:FAD binding"/>
    <property type="evidence" value="ECO:0007669"/>
    <property type="project" value="InterPro"/>
</dbReference>